<dbReference type="OrthoDB" id="10257284at2759"/>
<name>A0A4Y2WPE9_ARAVE</name>
<gene>
    <name evidence="2" type="ORF">AVEN_181368_1</name>
</gene>
<keyword evidence="3" id="KW-1185">Reference proteome</keyword>
<sequence length="181" mass="20394">MFESDVPVVLTSKLEKGESLIWQDLGCRPGDPISPISDDECVLLCPLLCGVLHYRPRTKPLNSRALVEMINSNNYRCQYGAYCFIAGLYAPRKEFSFTDEIRWQPFISKRSDDMIRITHDPIAKLIMKYKWTIAGASRYGRPKTATDEGKSTQALAPMARSPTEETRSLSAQMEISQAVPS</sequence>
<evidence type="ECO:0000313" key="3">
    <source>
        <dbReference type="Proteomes" id="UP000499080"/>
    </source>
</evidence>
<dbReference type="Proteomes" id="UP000499080">
    <property type="component" value="Unassembled WGS sequence"/>
</dbReference>
<evidence type="ECO:0000256" key="1">
    <source>
        <dbReference type="SAM" id="MobiDB-lite"/>
    </source>
</evidence>
<organism evidence="2 3">
    <name type="scientific">Araneus ventricosus</name>
    <name type="common">Orbweaver spider</name>
    <name type="synonym">Epeira ventricosa</name>
    <dbReference type="NCBI Taxonomy" id="182803"/>
    <lineage>
        <taxon>Eukaryota</taxon>
        <taxon>Metazoa</taxon>
        <taxon>Ecdysozoa</taxon>
        <taxon>Arthropoda</taxon>
        <taxon>Chelicerata</taxon>
        <taxon>Arachnida</taxon>
        <taxon>Araneae</taxon>
        <taxon>Araneomorphae</taxon>
        <taxon>Entelegynae</taxon>
        <taxon>Araneoidea</taxon>
        <taxon>Araneidae</taxon>
        <taxon>Araneus</taxon>
    </lineage>
</organism>
<reference evidence="2 3" key="1">
    <citation type="journal article" date="2019" name="Sci. Rep.">
        <title>Orb-weaving spider Araneus ventricosus genome elucidates the spidroin gene catalogue.</title>
        <authorList>
            <person name="Kono N."/>
            <person name="Nakamura H."/>
            <person name="Ohtoshi R."/>
            <person name="Moran D.A.P."/>
            <person name="Shinohara A."/>
            <person name="Yoshida Y."/>
            <person name="Fujiwara M."/>
            <person name="Mori M."/>
            <person name="Tomita M."/>
            <person name="Arakawa K."/>
        </authorList>
    </citation>
    <scope>NUCLEOTIDE SEQUENCE [LARGE SCALE GENOMIC DNA]</scope>
</reference>
<evidence type="ECO:0000313" key="2">
    <source>
        <dbReference type="EMBL" id="GBO38588.1"/>
    </source>
</evidence>
<dbReference type="EMBL" id="BGPR01063377">
    <property type="protein sequence ID" value="GBO38588.1"/>
    <property type="molecule type" value="Genomic_DNA"/>
</dbReference>
<dbReference type="AlphaFoldDB" id="A0A4Y2WPE9"/>
<proteinExistence type="predicted"/>
<protein>
    <submittedName>
        <fullName evidence="2">Uncharacterized protein</fullName>
    </submittedName>
</protein>
<feature type="region of interest" description="Disordered" evidence="1">
    <location>
        <begin position="140"/>
        <end position="181"/>
    </location>
</feature>
<comment type="caution">
    <text evidence="2">The sequence shown here is derived from an EMBL/GenBank/DDBJ whole genome shotgun (WGS) entry which is preliminary data.</text>
</comment>
<feature type="compositionally biased region" description="Polar residues" evidence="1">
    <location>
        <begin position="168"/>
        <end position="181"/>
    </location>
</feature>
<accession>A0A4Y2WPE9</accession>